<comment type="caution">
    <text evidence="2">The sequence shown here is derived from an EMBL/GenBank/DDBJ whole genome shotgun (WGS) entry which is preliminary data.</text>
</comment>
<dbReference type="EMBL" id="BMLK01000011">
    <property type="protein sequence ID" value="GGN52534.1"/>
    <property type="molecule type" value="Genomic_DNA"/>
</dbReference>
<dbReference type="InterPro" id="IPR002347">
    <property type="entry name" value="SDR_fam"/>
</dbReference>
<accession>A0ABQ2JPK8</accession>
<dbReference type="PANTHER" id="PTHR42879:SF2">
    <property type="entry name" value="3-OXOACYL-[ACYL-CARRIER-PROTEIN] REDUCTASE FABG"/>
    <property type="match status" value="1"/>
</dbReference>
<dbReference type="Proteomes" id="UP000605099">
    <property type="component" value="Unassembled WGS sequence"/>
</dbReference>
<sequence length="298" mass="31226">MGLLEAHKALAGKTAIVVGGAAGFLGRGASLALAQAGVRVICCDNDREGIASIGADAASLPGGVEAHYADVADPASLDEFYDYLDAEIGQADILINMPGGVRRSLFDKTNREDHARDIRLNYGYVVDSCQRALPLLRRSGNGGSIVNFTTIEAHRGAATFAVYAGAKAGTTNFSRALAVELGAEQIRVNCIATDTTLARASNAALAPEDFQRLAELGADALSKAIEFYVPQKRAPEVDDVMNGLLFLVSDLSRAITGTTLHIDGGTIASLGFLDWPYGDSFMPAPLGGTLKKLGDSHD</sequence>
<dbReference type="PANTHER" id="PTHR42879">
    <property type="entry name" value="3-OXOACYL-(ACYL-CARRIER-PROTEIN) REDUCTASE"/>
    <property type="match status" value="1"/>
</dbReference>
<proteinExistence type="inferred from homology"/>
<comment type="similarity">
    <text evidence="1">Belongs to the short-chain dehydrogenases/reductases (SDR) family.</text>
</comment>
<dbReference type="InterPro" id="IPR050259">
    <property type="entry name" value="SDR"/>
</dbReference>
<evidence type="ECO:0000256" key="1">
    <source>
        <dbReference type="ARBA" id="ARBA00006484"/>
    </source>
</evidence>
<dbReference type="InterPro" id="IPR036291">
    <property type="entry name" value="NAD(P)-bd_dom_sf"/>
</dbReference>
<dbReference type="Pfam" id="PF13561">
    <property type="entry name" value="adh_short_C2"/>
    <property type="match status" value="1"/>
</dbReference>
<gene>
    <name evidence="2" type="ORF">GCM10011349_26180</name>
</gene>
<protein>
    <submittedName>
        <fullName evidence="2">Dehydrogenase</fullName>
    </submittedName>
</protein>
<name>A0ABQ2JPK8_9SPHN</name>
<dbReference type="CDD" id="cd05233">
    <property type="entry name" value="SDR_c"/>
    <property type="match status" value="1"/>
</dbReference>
<dbReference type="Gene3D" id="3.40.50.720">
    <property type="entry name" value="NAD(P)-binding Rossmann-like Domain"/>
    <property type="match status" value="1"/>
</dbReference>
<dbReference type="RefSeq" id="WP_188820129.1">
    <property type="nucleotide sequence ID" value="NZ_BMLK01000011.1"/>
</dbReference>
<reference evidence="3" key="1">
    <citation type="journal article" date="2019" name="Int. J. Syst. Evol. Microbiol.">
        <title>The Global Catalogue of Microorganisms (GCM) 10K type strain sequencing project: providing services to taxonomists for standard genome sequencing and annotation.</title>
        <authorList>
            <consortium name="The Broad Institute Genomics Platform"/>
            <consortium name="The Broad Institute Genome Sequencing Center for Infectious Disease"/>
            <person name="Wu L."/>
            <person name="Ma J."/>
        </authorList>
    </citation>
    <scope>NUCLEOTIDE SEQUENCE [LARGE SCALE GENOMIC DNA]</scope>
    <source>
        <strain evidence="3">CGMCC 1.6784</strain>
    </source>
</reference>
<keyword evidence="3" id="KW-1185">Reference proteome</keyword>
<dbReference type="SUPFAM" id="SSF51735">
    <property type="entry name" value="NAD(P)-binding Rossmann-fold domains"/>
    <property type="match status" value="1"/>
</dbReference>
<organism evidence="2 3">
    <name type="scientific">Novosphingobium indicum</name>
    <dbReference type="NCBI Taxonomy" id="462949"/>
    <lineage>
        <taxon>Bacteria</taxon>
        <taxon>Pseudomonadati</taxon>
        <taxon>Pseudomonadota</taxon>
        <taxon>Alphaproteobacteria</taxon>
        <taxon>Sphingomonadales</taxon>
        <taxon>Sphingomonadaceae</taxon>
        <taxon>Novosphingobium</taxon>
    </lineage>
</organism>
<dbReference type="PRINTS" id="PR00081">
    <property type="entry name" value="GDHRDH"/>
</dbReference>
<evidence type="ECO:0000313" key="2">
    <source>
        <dbReference type="EMBL" id="GGN52534.1"/>
    </source>
</evidence>
<evidence type="ECO:0000313" key="3">
    <source>
        <dbReference type="Proteomes" id="UP000605099"/>
    </source>
</evidence>
<dbReference type="PRINTS" id="PR00080">
    <property type="entry name" value="SDRFAMILY"/>
</dbReference>